<gene>
    <name evidence="3" type="ORF">COF57_14555</name>
</gene>
<dbReference type="RefSeq" id="WP_098815417.1">
    <property type="nucleotide sequence ID" value="NZ_NUSP01000011.1"/>
</dbReference>
<sequence length="203" mass="23765">MNSVKVKSIRDEIKDFNYNRVWVEKKIRINAEERLNKGNFQTTILVNLYTFFMLCYSILGLKYTASEVLSTVSVIISVGLFGVALYISLIGYREKALGFKLSHLELARIETKMSILVLDEIKSDKELLELFEKYRNEYTEVLEKTDNHIRRDYLKYRFTNEKATKSEKLQYRFLYSYPSLVILFVLYSIPLAGLIIILLDVLG</sequence>
<protein>
    <recommendedName>
        <fullName evidence="2">SMODS and SLOG-associating 2TM effector domain-containing protein</fullName>
    </recommendedName>
</protein>
<keyword evidence="1" id="KW-1133">Transmembrane helix</keyword>
<keyword evidence="1" id="KW-0812">Transmembrane</keyword>
<keyword evidence="1" id="KW-0472">Membrane</keyword>
<dbReference type="InterPro" id="IPR041115">
    <property type="entry name" value="SLATT_5"/>
</dbReference>
<evidence type="ECO:0000256" key="1">
    <source>
        <dbReference type="SAM" id="Phobius"/>
    </source>
</evidence>
<feature type="transmembrane region" description="Helical" evidence="1">
    <location>
        <begin position="174"/>
        <end position="199"/>
    </location>
</feature>
<evidence type="ECO:0000313" key="3">
    <source>
        <dbReference type="EMBL" id="PHD60415.1"/>
    </source>
</evidence>
<comment type="caution">
    <text evidence="3">The sequence shown here is derived from an EMBL/GenBank/DDBJ whole genome shotgun (WGS) entry which is preliminary data.</text>
</comment>
<name>A0A2C4P5V4_9BACI</name>
<feature type="domain" description="SMODS and SLOG-associating 2TM effector" evidence="2">
    <location>
        <begin position="18"/>
        <end position="191"/>
    </location>
</feature>
<dbReference type="Proteomes" id="UP000223364">
    <property type="component" value="Unassembled WGS sequence"/>
</dbReference>
<dbReference type="AlphaFoldDB" id="A0A2C4P5V4"/>
<dbReference type="NCBIfam" id="NF033631">
    <property type="entry name" value="SLATT_5"/>
    <property type="match status" value="1"/>
</dbReference>
<organism evidence="3 4">
    <name type="scientific">Bacillus wiedmannii</name>
    <dbReference type="NCBI Taxonomy" id="1890302"/>
    <lineage>
        <taxon>Bacteria</taxon>
        <taxon>Bacillati</taxon>
        <taxon>Bacillota</taxon>
        <taxon>Bacilli</taxon>
        <taxon>Bacillales</taxon>
        <taxon>Bacillaceae</taxon>
        <taxon>Bacillus</taxon>
        <taxon>Bacillus cereus group</taxon>
    </lineage>
</organism>
<feature type="transmembrane region" description="Helical" evidence="1">
    <location>
        <begin position="71"/>
        <end position="92"/>
    </location>
</feature>
<proteinExistence type="predicted"/>
<evidence type="ECO:0000259" key="2">
    <source>
        <dbReference type="Pfam" id="PF18160"/>
    </source>
</evidence>
<dbReference type="Pfam" id="PF18160">
    <property type="entry name" value="SLATT_5"/>
    <property type="match status" value="1"/>
</dbReference>
<feature type="transmembrane region" description="Helical" evidence="1">
    <location>
        <begin position="44"/>
        <end position="65"/>
    </location>
</feature>
<accession>A0A2C4P5V4</accession>
<evidence type="ECO:0000313" key="4">
    <source>
        <dbReference type="Proteomes" id="UP000223364"/>
    </source>
</evidence>
<reference evidence="3 4" key="1">
    <citation type="submission" date="2017-09" db="EMBL/GenBank/DDBJ databases">
        <title>Large-scale bioinformatics analysis of Bacillus genomes uncovers conserved roles of natural products in bacterial physiology.</title>
        <authorList>
            <consortium name="Agbiome Team Llc"/>
            <person name="Bleich R.M."/>
            <person name="Grubbs K.J."/>
            <person name="Santa Maria K.C."/>
            <person name="Allen S.E."/>
            <person name="Farag S."/>
            <person name="Shank E.A."/>
            <person name="Bowers A."/>
        </authorList>
    </citation>
    <scope>NUCLEOTIDE SEQUENCE [LARGE SCALE GENOMIC DNA]</scope>
    <source>
        <strain evidence="3 4">AFS044295</strain>
    </source>
</reference>
<dbReference type="EMBL" id="NUSP01000011">
    <property type="protein sequence ID" value="PHD60415.1"/>
    <property type="molecule type" value="Genomic_DNA"/>
</dbReference>